<dbReference type="AlphaFoldDB" id="A0A9Q1GM88"/>
<feature type="transmembrane region" description="Helical" evidence="8">
    <location>
        <begin position="108"/>
        <end position="126"/>
    </location>
</feature>
<dbReference type="InterPro" id="IPR052221">
    <property type="entry name" value="SLC35F_Transporter"/>
</dbReference>
<dbReference type="PANTHER" id="PTHR14233">
    <property type="entry name" value="DUF914-RELATED"/>
    <property type="match status" value="1"/>
</dbReference>
<reference evidence="9" key="1">
    <citation type="submission" date="2022-04" db="EMBL/GenBank/DDBJ databases">
        <title>Carnegiea gigantea Genome sequencing and assembly v2.</title>
        <authorList>
            <person name="Copetti D."/>
            <person name="Sanderson M.J."/>
            <person name="Burquez A."/>
            <person name="Wojciechowski M.F."/>
        </authorList>
    </citation>
    <scope>NUCLEOTIDE SEQUENCE</scope>
    <source>
        <strain evidence="9">SGP5-SGP5p</strain>
        <tissue evidence="9">Aerial part</tissue>
    </source>
</reference>
<dbReference type="EMBL" id="JAKOGI010002490">
    <property type="protein sequence ID" value="KAJ8421872.1"/>
    <property type="molecule type" value="Genomic_DNA"/>
</dbReference>
<dbReference type="OrthoDB" id="429955at2759"/>
<dbReference type="Proteomes" id="UP001153076">
    <property type="component" value="Unassembled WGS sequence"/>
</dbReference>
<accession>A0A9Q1GM88</accession>
<feature type="transmembrane region" description="Helical" evidence="8">
    <location>
        <begin position="216"/>
        <end position="240"/>
    </location>
</feature>
<evidence type="ECO:0000256" key="2">
    <source>
        <dbReference type="ARBA" id="ARBA00007863"/>
    </source>
</evidence>
<evidence type="ECO:0000313" key="9">
    <source>
        <dbReference type="EMBL" id="KAJ8421872.1"/>
    </source>
</evidence>
<evidence type="ECO:0000256" key="7">
    <source>
        <dbReference type="SAM" id="MobiDB-lite"/>
    </source>
</evidence>
<keyword evidence="4 8" id="KW-0812">Transmembrane</keyword>
<evidence type="ECO:0000313" key="10">
    <source>
        <dbReference type="Proteomes" id="UP001153076"/>
    </source>
</evidence>
<evidence type="ECO:0008006" key="11">
    <source>
        <dbReference type="Google" id="ProtNLM"/>
    </source>
</evidence>
<keyword evidence="5 8" id="KW-1133">Transmembrane helix</keyword>
<evidence type="ECO:0000256" key="5">
    <source>
        <dbReference type="ARBA" id="ARBA00022989"/>
    </source>
</evidence>
<evidence type="ECO:0000256" key="8">
    <source>
        <dbReference type="SAM" id="Phobius"/>
    </source>
</evidence>
<evidence type="ECO:0000256" key="3">
    <source>
        <dbReference type="ARBA" id="ARBA00022448"/>
    </source>
</evidence>
<evidence type="ECO:0000256" key="4">
    <source>
        <dbReference type="ARBA" id="ARBA00022692"/>
    </source>
</evidence>
<dbReference type="Pfam" id="PF06027">
    <property type="entry name" value="SLC35F"/>
    <property type="match status" value="1"/>
</dbReference>
<dbReference type="InterPro" id="IPR009262">
    <property type="entry name" value="SLC35_F1/F2/F6"/>
</dbReference>
<comment type="subcellular location">
    <subcellularLocation>
        <location evidence="1">Membrane</location>
        <topology evidence="1">Multi-pass membrane protein</topology>
    </subcellularLocation>
</comment>
<protein>
    <recommendedName>
        <fullName evidence="11">Solute carrier family 35 member F1</fullName>
    </recommendedName>
</protein>
<evidence type="ECO:0000256" key="6">
    <source>
        <dbReference type="ARBA" id="ARBA00023136"/>
    </source>
</evidence>
<feature type="transmembrane region" description="Helical" evidence="8">
    <location>
        <begin position="185"/>
        <end position="204"/>
    </location>
</feature>
<comment type="caution">
    <text evidence="9">The sequence shown here is derived from an EMBL/GenBank/DDBJ whole genome shotgun (WGS) entry which is preliminary data.</text>
</comment>
<organism evidence="9 10">
    <name type="scientific">Carnegiea gigantea</name>
    <dbReference type="NCBI Taxonomy" id="171969"/>
    <lineage>
        <taxon>Eukaryota</taxon>
        <taxon>Viridiplantae</taxon>
        <taxon>Streptophyta</taxon>
        <taxon>Embryophyta</taxon>
        <taxon>Tracheophyta</taxon>
        <taxon>Spermatophyta</taxon>
        <taxon>Magnoliopsida</taxon>
        <taxon>eudicotyledons</taxon>
        <taxon>Gunneridae</taxon>
        <taxon>Pentapetalae</taxon>
        <taxon>Caryophyllales</taxon>
        <taxon>Cactineae</taxon>
        <taxon>Cactaceae</taxon>
        <taxon>Cactoideae</taxon>
        <taxon>Echinocereeae</taxon>
        <taxon>Carnegiea</taxon>
    </lineage>
</organism>
<feature type="transmembrane region" description="Helical" evidence="8">
    <location>
        <begin position="83"/>
        <end position="102"/>
    </location>
</feature>
<dbReference type="GO" id="GO:0016020">
    <property type="term" value="C:membrane"/>
    <property type="evidence" value="ECO:0007669"/>
    <property type="project" value="UniProtKB-SubCell"/>
</dbReference>
<evidence type="ECO:0000256" key="1">
    <source>
        <dbReference type="ARBA" id="ARBA00004141"/>
    </source>
</evidence>
<feature type="compositionally biased region" description="Basic and acidic residues" evidence="7">
    <location>
        <begin position="290"/>
        <end position="313"/>
    </location>
</feature>
<dbReference type="InterPro" id="IPR037185">
    <property type="entry name" value="EmrE-like"/>
</dbReference>
<keyword evidence="3" id="KW-0813">Transport</keyword>
<proteinExistence type="inferred from homology"/>
<dbReference type="PANTHER" id="PTHR14233:SF4">
    <property type="entry name" value="SOLUTE CARRIER FAMILY 35 MEMBER F2"/>
    <property type="match status" value="1"/>
</dbReference>
<dbReference type="SUPFAM" id="SSF103481">
    <property type="entry name" value="Multidrug resistance efflux transporter EmrE"/>
    <property type="match status" value="1"/>
</dbReference>
<feature type="compositionally biased region" description="Basic and acidic residues" evidence="7">
    <location>
        <begin position="326"/>
        <end position="338"/>
    </location>
</feature>
<sequence>MGIRHNIAYPSHQESAPGVGEHIISQHLLDIFLELLYALGKMVHLCGSWLDRCGGEFLRHTEIVRNFIYAVVKAYQYTSLTSVMLLDCWAIPCVIILTWLFLKTKYGWKKFVGVVVCVLGVIMVVLSDVHAQDRKGQGSNPLKGDLLVIAGATLYAVSNVSEVGALDLCSRVNEFLVKNADRNELMAMLGMFGAVFSAIQISILEHNELKSIHWSAGAALPFIGFSVAMFLFYSLVPVLLKMLKKVISQFFTDDWVYNVESFSLDFRHVGSFYSYLCISSEASKLPCRGDREERKSRAAATEREGDRRNRLDEECGVQGSNQDDDEHVKEEASAIRFE</sequence>
<dbReference type="GO" id="GO:0022857">
    <property type="term" value="F:transmembrane transporter activity"/>
    <property type="evidence" value="ECO:0007669"/>
    <property type="project" value="InterPro"/>
</dbReference>
<comment type="similarity">
    <text evidence="2">Belongs to the SLC35F solute transporter family.</text>
</comment>
<name>A0A9Q1GM88_9CARY</name>
<feature type="region of interest" description="Disordered" evidence="7">
    <location>
        <begin position="290"/>
        <end position="338"/>
    </location>
</feature>
<gene>
    <name evidence="9" type="ORF">Cgig2_017429</name>
</gene>
<keyword evidence="6 8" id="KW-0472">Membrane</keyword>
<keyword evidence="10" id="KW-1185">Reference proteome</keyword>